<evidence type="ECO:0000313" key="3">
    <source>
        <dbReference type="Proteomes" id="UP000461162"/>
    </source>
</evidence>
<evidence type="ECO:0000313" key="2">
    <source>
        <dbReference type="EMBL" id="MUM76026.1"/>
    </source>
</evidence>
<protein>
    <submittedName>
        <fullName evidence="2">DUF1634 domain-containing protein</fullName>
    </submittedName>
</protein>
<gene>
    <name evidence="2" type="ORF">GKC30_00070</name>
</gene>
<dbReference type="Proteomes" id="UP000461162">
    <property type="component" value="Unassembled WGS sequence"/>
</dbReference>
<keyword evidence="3" id="KW-1185">Reference proteome</keyword>
<name>A0A7K1KIZ4_9BACT</name>
<dbReference type="AlphaFoldDB" id="A0A7K1KIZ4"/>
<feature type="transmembrane region" description="Helical" evidence="1">
    <location>
        <begin position="21"/>
        <end position="49"/>
    </location>
</feature>
<sequence length="142" mass="15680">MSQHTDPDIRPMPEQIIYANILGMGAYLGILVMVVTYILYVTGIIGAHIELEMVVRNWHLNVQQFIQVTNAPRGWGWVALLGKGDYLNFLGMALLALLTIVCYLVLLPGFVRRKDWTYFGICVAEVVVLSLAASGIFGSGGH</sequence>
<feature type="transmembrane region" description="Helical" evidence="1">
    <location>
        <begin position="86"/>
        <end position="106"/>
    </location>
</feature>
<dbReference type="EMBL" id="WODC01000001">
    <property type="protein sequence ID" value="MUM76026.1"/>
    <property type="molecule type" value="Genomic_DNA"/>
</dbReference>
<reference evidence="2 3" key="1">
    <citation type="submission" date="2019-11" db="EMBL/GenBank/DDBJ databases">
        <title>Pseudodesulfovibrio alkaliphilus, sp. nov., an alkaliphilic sulfate-reducing bacteria from mud volcano of Taman peninsula, Russia.</title>
        <authorList>
            <person name="Frolova A."/>
            <person name="Merkel A.Y."/>
            <person name="Slobodkin A.I."/>
        </authorList>
    </citation>
    <scope>NUCLEOTIDE SEQUENCE [LARGE SCALE GENOMIC DNA]</scope>
    <source>
        <strain evidence="2 3">F-1</strain>
    </source>
</reference>
<organism evidence="2 3">
    <name type="scientific">Pseudodesulfovibrio alkaliphilus</name>
    <dbReference type="NCBI Taxonomy" id="2661613"/>
    <lineage>
        <taxon>Bacteria</taxon>
        <taxon>Pseudomonadati</taxon>
        <taxon>Thermodesulfobacteriota</taxon>
        <taxon>Desulfovibrionia</taxon>
        <taxon>Desulfovibrionales</taxon>
        <taxon>Desulfovibrionaceae</taxon>
    </lineage>
</organism>
<proteinExistence type="predicted"/>
<keyword evidence="1" id="KW-0472">Membrane</keyword>
<accession>A0A7K1KIZ4</accession>
<dbReference type="RefSeq" id="WP_155931387.1">
    <property type="nucleotide sequence ID" value="NZ_WODC01000001.1"/>
</dbReference>
<evidence type="ECO:0000256" key="1">
    <source>
        <dbReference type="SAM" id="Phobius"/>
    </source>
</evidence>
<comment type="caution">
    <text evidence="2">The sequence shown here is derived from an EMBL/GenBank/DDBJ whole genome shotgun (WGS) entry which is preliminary data.</text>
</comment>
<keyword evidence="1" id="KW-0812">Transmembrane</keyword>
<keyword evidence="1" id="KW-1133">Transmembrane helix</keyword>
<feature type="transmembrane region" description="Helical" evidence="1">
    <location>
        <begin position="118"/>
        <end position="137"/>
    </location>
</feature>